<accession>A0ABU0RWM3</accession>
<dbReference type="Proteomes" id="UP001223072">
    <property type="component" value="Unassembled WGS sequence"/>
</dbReference>
<feature type="domain" description="CMP/dCMP-type deaminase" evidence="1">
    <location>
        <begin position="7"/>
        <end position="67"/>
    </location>
</feature>
<protein>
    <submittedName>
        <fullName evidence="2">Cytidine deaminase</fullName>
    </submittedName>
</protein>
<comment type="caution">
    <text evidence="2">The sequence shown here is derived from an EMBL/GenBank/DDBJ whole genome shotgun (WGS) entry which is preliminary data.</text>
</comment>
<dbReference type="Gene3D" id="3.40.140.10">
    <property type="entry name" value="Cytidine Deaminase, domain 2"/>
    <property type="match status" value="1"/>
</dbReference>
<dbReference type="PROSITE" id="PS51747">
    <property type="entry name" value="CYT_DCMP_DEAMINASES_2"/>
    <property type="match status" value="1"/>
</dbReference>
<dbReference type="SUPFAM" id="SSF53927">
    <property type="entry name" value="Cytidine deaminase-like"/>
    <property type="match status" value="1"/>
</dbReference>
<proteinExistence type="predicted"/>
<reference evidence="2 3" key="1">
    <citation type="submission" date="2023-07" db="EMBL/GenBank/DDBJ databases">
        <title>Comparative genomics of wheat-associated soil bacteria to identify genetic determinants of phenazine resistance.</title>
        <authorList>
            <person name="Mouncey N."/>
        </authorList>
    </citation>
    <scope>NUCLEOTIDE SEQUENCE [LARGE SCALE GENOMIC DNA]</scope>
    <source>
        <strain evidence="2 3">W2I16</strain>
    </source>
</reference>
<keyword evidence="3" id="KW-1185">Reference proteome</keyword>
<gene>
    <name evidence="2" type="ORF">QFZ49_006357</name>
</gene>
<name>A0ABU0RWM3_9ACTN</name>
<dbReference type="CDD" id="cd01283">
    <property type="entry name" value="cytidine_deaminase"/>
    <property type="match status" value="1"/>
</dbReference>
<organism evidence="2 3">
    <name type="scientific">Streptomyces turgidiscabies</name>
    <dbReference type="NCBI Taxonomy" id="85558"/>
    <lineage>
        <taxon>Bacteria</taxon>
        <taxon>Bacillati</taxon>
        <taxon>Actinomycetota</taxon>
        <taxon>Actinomycetes</taxon>
        <taxon>Kitasatosporales</taxon>
        <taxon>Streptomycetaceae</taxon>
        <taxon>Streptomyces</taxon>
    </lineage>
</organism>
<dbReference type="EMBL" id="JAUSZS010000008">
    <property type="protein sequence ID" value="MDQ0936382.1"/>
    <property type="molecule type" value="Genomic_DNA"/>
</dbReference>
<sequence>MTTSTIAVDQELVRAALQAAETYCHGDNHTVAAAARTCDGHIVTGMNVTHFNGGPCAELVIIGTAAA</sequence>
<evidence type="ECO:0000259" key="1">
    <source>
        <dbReference type="PROSITE" id="PS51747"/>
    </source>
</evidence>
<dbReference type="InterPro" id="IPR016193">
    <property type="entry name" value="Cytidine_deaminase-like"/>
</dbReference>
<evidence type="ECO:0000313" key="3">
    <source>
        <dbReference type="Proteomes" id="UP001223072"/>
    </source>
</evidence>
<evidence type="ECO:0000313" key="2">
    <source>
        <dbReference type="EMBL" id="MDQ0936382.1"/>
    </source>
</evidence>
<dbReference type="InterPro" id="IPR002125">
    <property type="entry name" value="CMP_dCMP_dom"/>
</dbReference>